<name>A0A0C3DR54_9AGAM</name>
<reference evidence="1 2" key="1">
    <citation type="submission" date="2014-04" db="EMBL/GenBank/DDBJ databases">
        <authorList>
            <consortium name="DOE Joint Genome Institute"/>
            <person name="Kuo A."/>
            <person name="Kohler A."/>
            <person name="Nagy L.G."/>
            <person name="Floudas D."/>
            <person name="Copeland A."/>
            <person name="Barry K.W."/>
            <person name="Cichocki N."/>
            <person name="Veneault-Fourrey C."/>
            <person name="LaButti K."/>
            <person name="Lindquist E.A."/>
            <person name="Lipzen A."/>
            <person name="Lundell T."/>
            <person name="Morin E."/>
            <person name="Murat C."/>
            <person name="Sun H."/>
            <person name="Tunlid A."/>
            <person name="Henrissat B."/>
            <person name="Grigoriev I.V."/>
            <person name="Hibbett D.S."/>
            <person name="Martin F."/>
            <person name="Nordberg H.P."/>
            <person name="Cantor M.N."/>
            <person name="Hua S.X."/>
        </authorList>
    </citation>
    <scope>NUCLEOTIDE SEQUENCE [LARGE SCALE GENOMIC DNA]</scope>
    <source>
        <strain evidence="1 2">Foug A</strain>
    </source>
</reference>
<dbReference type="Proteomes" id="UP000053989">
    <property type="component" value="Unassembled WGS sequence"/>
</dbReference>
<keyword evidence="2" id="KW-1185">Reference proteome</keyword>
<accession>A0A0C3DR54</accession>
<sequence>MVQSRDVYPALPLDRRQSDGKRLAHLKQLRSRRKPMNRGIRPLRSKLTFRLPFSDAAETPCMTNPDLLTNTATTFGVAYSHNLPGRPPCHFK</sequence>
<dbReference type="HOGENOM" id="CLU_2414599_0_0_1"/>
<evidence type="ECO:0000313" key="2">
    <source>
        <dbReference type="Proteomes" id="UP000053989"/>
    </source>
</evidence>
<organism evidence="1 2">
    <name type="scientific">Scleroderma citrinum Foug A</name>
    <dbReference type="NCBI Taxonomy" id="1036808"/>
    <lineage>
        <taxon>Eukaryota</taxon>
        <taxon>Fungi</taxon>
        <taxon>Dikarya</taxon>
        <taxon>Basidiomycota</taxon>
        <taxon>Agaricomycotina</taxon>
        <taxon>Agaricomycetes</taxon>
        <taxon>Agaricomycetidae</taxon>
        <taxon>Boletales</taxon>
        <taxon>Sclerodermatineae</taxon>
        <taxon>Sclerodermataceae</taxon>
        <taxon>Scleroderma</taxon>
    </lineage>
</organism>
<dbReference type="InParanoid" id="A0A0C3DR54"/>
<dbReference type="EMBL" id="KN822082">
    <property type="protein sequence ID" value="KIM58684.1"/>
    <property type="molecule type" value="Genomic_DNA"/>
</dbReference>
<dbReference type="AlphaFoldDB" id="A0A0C3DR54"/>
<reference evidence="2" key="2">
    <citation type="submission" date="2015-01" db="EMBL/GenBank/DDBJ databases">
        <title>Evolutionary Origins and Diversification of the Mycorrhizal Mutualists.</title>
        <authorList>
            <consortium name="DOE Joint Genome Institute"/>
            <consortium name="Mycorrhizal Genomics Consortium"/>
            <person name="Kohler A."/>
            <person name="Kuo A."/>
            <person name="Nagy L.G."/>
            <person name="Floudas D."/>
            <person name="Copeland A."/>
            <person name="Barry K.W."/>
            <person name="Cichocki N."/>
            <person name="Veneault-Fourrey C."/>
            <person name="LaButti K."/>
            <person name="Lindquist E.A."/>
            <person name="Lipzen A."/>
            <person name="Lundell T."/>
            <person name="Morin E."/>
            <person name="Murat C."/>
            <person name="Riley R."/>
            <person name="Ohm R."/>
            <person name="Sun H."/>
            <person name="Tunlid A."/>
            <person name="Henrissat B."/>
            <person name="Grigoriev I.V."/>
            <person name="Hibbett D.S."/>
            <person name="Martin F."/>
        </authorList>
    </citation>
    <scope>NUCLEOTIDE SEQUENCE [LARGE SCALE GENOMIC DNA]</scope>
    <source>
        <strain evidence="2">Foug A</strain>
    </source>
</reference>
<protein>
    <submittedName>
        <fullName evidence="1">Uncharacterized protein</fullName>
    </submittedName>
</protein>
<proteinExistence type="predicted"/>
<evidence type="ECO:0000313" key="1">
    <source>
        <dbReference type="EMBL" id="KIM58684.1"/>
    </source>
</evidence>
<gene>
    <name evidence="1" type="ORF">SCLCIDRAFT_1218368</name>
</gene>